<keyword evidence="3 5" id="KW-1133">Transmembrane helix</keyword>
<keyword evidence="7" id="KW-1185">Reference proteome</keyword>
<keyword evidence="4 5" id="KW-0472">Membrane</keyword>
<accession>A0A1L3I0I5</accession>
<evidence type="ECO:0000256" key="3">
    <source>
        <dbReference type="ARBA" id="ARBA00022989"/>
    </source>
</evidence>
<sequence>MTNWPLIYSLVAAAAAVLAFGGIAAGAAFAANVVFLLAMFLLGLSLIDRTLCD</sequence>
<dbReference type="GO" id="GO:0005886">
    <property type="term" value="C:plasma membrane"/>
    <property type="evidence" value="ECO:0007669"/>
    <property type="project" value="InterPro"/>
</dbReference>
<evidence type="ECO:0000313" key="6">
    <source>
        <dbReference type="EMBL" id="APG45632.1"/>
    </source>
</evidence>
<name>A0A1L3I0I5_9RHOB</name>
<evidence type="ECO:0000256" key="5">
    <source>
        <dbReference type="SAM" id="Phobius"/>
    </source>
</evidence>
<reference evidence="7" key="1">
    <citation type="submission" date="2016-07" db="EMBL/GenBank/DDBJ databases">
        <title>Phaeobacter portensis sp. nov., a tropodithietic acid producing bacterium isolated from a German harbor.</title>
        <authorList>
            <person name="Freese H.M."/>
            <person name="Bunk B."/>
            <person name="Breider S."/>
            <person name="Brinkhoff T."/>
        </authorList>
    </citation>
    <scope>NUCLEOTIDE SEQUENCE [LARGE SCALE GENOMIC DNA]</scope>
    <source>
        <strain evidence="7">P97</strain>
    </source>
</reference>
<dbReference type="PIRSF" id="PIRSF036466">
    <property type="entry name" value="UCP036466"/>
    <property type="match status" value="1"/>
</dbReference>
<dbReference type="Proteomes" id="UP000183859">
    <property type="component" value="Chromosome"/>
</dbReference>
<evidence type="ECO:0000313" key="7">
    <source>
        <dbReference type="Proteomes" id="UP000183859"/>
    </source>
</evidence>
<evidence type="ECO:0000256" key="4">
    <source>
        <dbReference type="ARBA" id="ARBA00023136"/>
    </source>
</evidence>
<proteinExistence type="predicted"/>
<dbReference type="InterPro" id="IPR009760">
    <property type="entry name" value="DUF1328"/>
</dbReference>
<dbReference type="KEGG" id="php:PhaeoP97_00179"/>
<protein>
    <submittedName>
        <fullName evidence="6">Small integral membrane protein</fullName>
    </submittedName>
</protein>
<dbReference type="RefSeq" id="WP_096740441.1">
    <property type="nucleotide sequence ID" value="NZ_CP016364.1"/>
</dbReference>
<gene>
    <name evidence="6" type="ORF">PhaeoP97_00179</name>
</gene>
<evidence type="ECO:0000256" key="1">
    <source>
        <dbReference type="ARBA" id="ARBA00022475"/>
    </source>
</evidence>
<keyword evidence="1" id="KW-1003">Cell membrane</keyword>
<organism evidence="6 7">
    <name type="scientific">Phaeobacter porticola</name>
    <dbReference type="NCBI Taxonomy" id="1844006"/>
    <lineage>
        <taxon>Bacteria</taxon>
        <taxon>Pseudomonadati</taxon>
        <taxon>Pseudomonadota</taxon>
        <taxon>Alphaproteobacteria</taxon>
        <taxon>Rhodobacterales</taxon>
        <taxon>Roseobacteraceae</taxon>
        <taxon>Phaeobacter</taxon>
    </lineage>
</organism>
<evidence type="ECO:0000256" key="2">
    <source>
        <dbReference type="ARBA" id="ARBA00022692"/>
    </source>
</evidence>
<keyword evidence="2 5" id="KW-0812">Transmembrane</keyword>
<feature type="transmembrane region" description="Helical" evidence="5">
    <location>
        <begin position="29"/>
        <end position="47"/>
    </location>
</feature>
<dbReference type="AlphaFoldDB" id="A0A1L3I0I5"/>
<dbReference type="EMBL" id="CP016364">
    <property type="protein sequence ID" value="APG45632.1"/>
    <property type="molecule type" value="Genomic_DNA"/>
</dbReference>